<sequence>MTTPIFEDPFLPPPDPIMPFVWCRPEHYGGEPEPNHSDTNMALCFFEALPNPRINAGELARVAASRIIEPFNEFPGHAGPYLRPGTLQVAFNIGISDKSLIRTNMRGERIVRIWQEDRQIVFDKHVGARTVALELREQRDTLSRAYEGANSDVETMVQQLEEAQQQLAEAKAQLATPPPPPPPAPAPVVPAVPALPAGAPPTQHDMPFVTEYDHKANARNAANWIDVRFRTLDSWASWPHRIIGNDDFHTIKKKDPWEAPGLALRHWTKLAVNHFVHGGDFFTDTRLVAEEAILQTRYGLNAYEYFSFIYGETYGNIGTKLRAVGPVTGRAKKIYQLLLNGRYTDKPHHDIIQEHENFVNQYMCNYQAFLERIRMRRSNNTDTIENSNKLRDDHLDVVNAPFHDYMRTLLHLADNYDKWIETGVDPSLLEKHLDTMADARQKVFDSCDKEWLLPLSYNRSNREELFRLRWPHPGANTKPNWQPYRLRNKNTKNFSDHAWGASKFLEESTFGKKP</sequence>
<keyword evidence="1" id="KW-0175">Coiled coil</keyword>
<evidence type="ECO:0000256" key="1">
    <source>
        <dbReference type="SAM" id="Coils"/>
    </source>
</evidence>
<comment type="caution">
    <text evidence="2">The sequence shown here is derived from an EMBL/GenBank/DDBJ whole genome shotgun (WGS) entry which is preliminary data.</text>
</comment>
<reference evidence="2" key="2">
    <citation type="submission" date="2023-05" db="EMBL/GenBank/DDBJ databases">
        <authorList>
            <consortium name="Lawrence Berkeley National Laboratory"/>
            <person name="Steindorff A."/>
            <person name="Hensen N."/>
            <person name="Bonometti L."/>
            <person name="Westerberg I."/>
            <person name="Brannstrom I.O."/>
            <person name="Guillou S."/>
            <person name="Cros-Aarteil S."/>
            <person name="Calhoun S."/>
            <person name="Haridas S."/>
            <person name="Kuo A."/>
            <person name="Mondo S."/>
            <person name="Pangilinan J."/>
            <person name="Riley R."/>
            <person name="Labutti K."/>
            <person name="Andreopoulos B."/>
            <person name="Lipzen A."/>
            <person name="Chen C."/>
            <person name="Yanf M."/>
            <person name="Daum C."/>
            <person name="Ng V."/>
            <person name="Clum A."/>
            <person name="Ohm R."/>
            <person name="Martin F."/>
            <person name="Silar P."/>
            <person name="Natvig D."/>
            <person name="Lalanne C."/>
            <person name="Gautier V."/>
            <person name="Ament-Velasquez S.L."/>
            <person name="Kruys A."/>
            <person name="Hutchinson M.I."/>
            <person name="Powell A.J."/>
            <person name="Barry K."/>
            <person name="Miller A.N."/>
            <person name="Grigoriev I.V."/>
            <person name="Debuchy R."/>
            <person name="Gladieux P."/>
            <person name="Thoren M.H."/>
            <person name="Johannesson H."/>
        </authorList>
    </citation>
    <scope>NUCLEOTIDE SEQUENCE</scope>
    <source>
        <strain evidence="2">CBS 990.96</strain>
    </source>
</reference>
<gene>
    <name evidence="2" type="ORF">QBC38DRAFT_481636</name>
</gene>
<dbReference type="EMBL" id="MU865355">
    <property type="protein sequence ID" value="KAK4226047.1"/>
    <property type="molecule type" value="Genomic_DNA"/>
</dbReference>
<dbReference type="AlphaFoldDB" id="A0AAN7BMH5"/>
<reference evidence="2" key="1">
    <citation type="journal article" date="2023" name="Mol. Phylogenet. Evol.">
        <title>Genome-scale phylogeny and comparative genomics of the fungal order Sordariales.</title>
        <authorList>
            <person name="Hensen N."/>
            <person name="Bonometti L."/>
            <person name="Westerberg I."/>
            <person name="Brannstrom I.O."/>
            <person name="Guillou S."/>
            <person name="Cros-Aarteil S."/>
            <person name="Calhoun S."/>
            <person name="Haridas S."/>
            <person name="Kuo A."/>
            <person name="Mondo S."/>
            <person name="Pangilinan J."/>
            <person name="Riley R."/>
            <person name="LaButti K."/>
            <person name="Andreopoulos B."/>
            <person name="Lipzen A."/>
            <person name="Chen C."/>
            <person name="Yan M."/>
            <person name="Daum C."/>
            <person name="Ng V."/>
            <person name="Clum A."/>
            <person name="Steindorff A."/>
            <person name="Ohm R.A."/>
            <person name="Martin F."/>
            <person name="Silar P."/>
            <person name="Natvig D.O."/>
            <person name="Lalanne C."/>
            <person name="Gautier V."/>
            <person name="Ament-Velasquez S.L."/>
            <person name="Kruys A."/>
            <person name="Hutchinson M.I."/>
            <person name="Powell A.J."/>
            <person name="Barry K."/>
            <person name="Miller A.N."/>
            <person name="Grigoriev I.V."/>
            <person name="Debuchy R."/>
            <person name="Gladieux P."/>
            <person name="Hiltunen Thoren M."/>
            <person name="Johannesson H."/>
        </authorList>
    </citation>
    <scope>NUCLEOTIDE SEQUENCE</scope>
    <source>
        <strain evidence="2">CBS 990.96</strain>
    </source>
</reference>
<protein>
    <submittedName>
        <fullName evidence="2">Uncharacterized protein</fullName>
    </submittedName>
</protein>
<organism evidence="2 3">
    <name type="scientific">Podospora fimiseda</name>
    <dbReference type="NCBI Taxonomy" id="252190"/>
    <lineage>
        <taxon>Eukaryota</taxon>
        <taxon>Fungi</taxon>
        <taxon>Dikarya</taxon>
        <taxon>Ascomycota</taxon>
        <taxon>Pezizomycotina</taxon>
        <taxon>Sordariomycetes</taxon>
        <taxon>Sordariomycetidae</taxon>
        <taxon>Sordariales</taxon>
        <taxon>Podosporaceae</taxon>
        <taxon>Podospora</taxon>
    </lineage>
</organism>
<evidence type="ECO:0000313" key="2">
    <source>
        <dbReference type="EMBL" id="KAK4226047.1"/>
    </source>
</evidence>
<feature type="coiled-coil region" evidence="1">
    <location>
        <begin position="146"/>
        <end position="173"/>
    </location>
</feature>
<accession>A0AAN7BMH5</accession>
<name>A0AAN7BMH5_9PEZI</name>
<dbReference type="Proteomes" id="UP001301958">
    <property type="component" value="Unassembled WGS sequence"/>
</dbReference>
<proteinExistence type="predicted"/>
<evidence type="ECO:0000313" key="3">
    <source>
        <dbReference type="Proteomes" id="UP001301958"/>
    </source>
</evidence>
<keyword evidence="3" id="KW-1185">Reference proteome</keyword>